<evidence type="ECO:0000313" key="2">
    <source>
        <dbReference type="Proteomes" id="UP000250079"/>
    </source>
</evidence>
<proteinExistence type="predicted"/>
<organism evidence="1 2">
    <name type="scientific">Granulosicoccus antarcticus IMCC3135</name>
    <dbReference type="NCBI Taxonomy" id="1192854"/>
    <lineage>
        <taxon>Bacteria</taxon>
        <taxon>Pseudomonadati</taxon>
        <taxon>Pseudomonadota</taxon>
        <taxon>Gammaproteobacteria</taxon>
        <taxon>Chromatiales</taxon>
        <taxon>Granulosicoccaceae</taxon>
        <taxon>Granulosicoccus</taxon>
    </lineage>
</organism>
<dbReference type="KEGG" id="gai:IMCC3135_31190"/>
<dbReference type="OrthoDB" id="9808332at2"/>
<sequence length="396" mass="43013">MSAQFTGLTWDHPRGYDALAQSAERVNHGLTTPLIHWNKQPLEGFESAPIAELAAANDLLVLDHPHLGEAVASGCLIPLDELYSVEQIQSWSSHCVGNSLNSYQMDGKTWALPLDVATQVIARRADRISEAPQNWASIEALSRDLPVALSLAGPHAILNVMSIAAASGALPGGVHFLPDDALRQGLELMQRLYDRRPAGSETLNPIALLDSMSHCDDIALVPLIFGYVTYSIPDRYPHHVAFSDSVLMPSAETKAGSNSRFHGVLGGTGIGFSTRSIPSAALLSHIADLLSPACQQELFPEFGGQPSLRSAWQNENVNRSMGNFYLDCLASAEAPLLRPRFDGYIAFQSAAAQTVRDCLAGIHTIDDSIKGIRQLWTQARSEARGNLDDRYIIREN</sequence>
<accession>A0A2Z2NXU7</accession>
<dbReference type="EMBL" id="CP018632">
    <property type="protein sequence ID" value="ASJ76286.1"/>
    <property type="molecule type" value="Genomic_DNA"/>
</dbReference>
<dbReference type="SUPFAM" id="SSF53850">
    <property type="entry name" value="Periplasmic binding protein-like II"/>
    <property type="match status" value="1"/>
</dbReference>
<dbReference type="Pfam" id="PF13416">
    <property type="entry name" value="SBP_bac_8"/>
    <property type="match status" value="1"/>
</dbReference>
<gene>
    <name evidence="1" type="ORF">IMCC3135_31190</name>
</gene>
<dbReference type="Gene3D" id="3.40.190.10">
    <property type="entry name" value="Periplasmic binding protein-like II"/>
    <property type="match status" value="1"/>
</dbReference>
<dbReference type="InterPro" id="IPR006059">
    <property type="entry name" value="SBP"/>
</dbReference>
<dbReference type="Proteomes" id="UP000250079">
    <property type="component" value="Chromosome"/>
</dbReference>
<dbReference type="RefSeq" id="WP_088921083.1">
    <property type="nucleotide sequence ID" value="NZ_CP018632.1"/>
</dbReference>
<name>A0A2Z2NXU7_9GAMM</name>
<protein>
    <submittedName>
        <fullName evidence="1">Uncharacterized protein</fullName>
    </submittedName>
</protein>
<reference evidence="1 2" key="1">
    <citation type="submission" date="2016-12" db="EMBL/GenBank/DDBJ databases">
        <authorList>
            <person name="Song W.-J."/>
            <person name="Kurnit D.M."/>
        </authorList>
    </citation>
    <scope>NUCLEOTIDE SEQUENCE [LARGE SCALE GENOMIC DNA]</scope>
    <source>
        <strain evidence="1 2">IMCC3135</strain>
    </source>
</reference>
<dbReference type="AlphaFoldDB" id="A0A2Z2NXU7"/>
<keyword evidence="2" id="KW-1185">Reference proteome</keyword>
<evidence type="ECO:0000313" key="1">
    <source>
        <dbReference type="EMBL" id="ASJ76286.1"/>
    </source>
</evidence>